<dbReference type="Gene3D" id="3.40.350.10">
    <property type="entry name" value="Creatinase/prolidase N-terminal domain"/>
    <property type="match status" value="1"/>
</dbReference>
<feature type="domain" description="Aminopeptidase P N-terminal" evidence="6">
    <location>
        <begin position="50"/>
        <end position="157"/>
    </location>
</feature>
<dbReference type="EMBL" id="OV725079">
    <property type="protein sequence ID" value="CAH1397445.1"/>
    <property type="molecule type" value="Genomic_DNA"/>
</dbReference>
<dbReference type="Gene3D" id="3.90.230.10">
    <property type="entry name" value="Creatinase/methionine aminopeptidase superfamily"/>
    <property type="match status" value="1"/>
</dbReference>
<dbReference type="AlphaFoldDB" id="A0A9P0H8M9"/>
<dbReference type="GO" id="GO:0006508">
    <property type="term" value="P:proteolysis"/>
    <property type="evidence" value="ECO:0007669"/>
    <property type="project" value="TreeGrafter"/>
</dbReference>
<keyword evidence="8" id="KW-1185">Reference proteome</keyword>
<evidence type="ECO:0000313" key="8">
    <source>
        <dbReference type="Proteomes" id="UP001152798"/>
    </source>
</evidence>
<evidence type="ECO:0000256" key="2">
    <source>
        <dbReference type="ARBA" id="ARBA00022723"/>
    </source>
</evidence>
<feature type="domain" description="Peptidase M24" evidence="5">
    <location>
        <begin position="219"/>
        <end position="475"/>
    </location>
</feature>
<evidence type="ECO:0000313" key="7">
    <source>
        <dbReference type="EMBL" id="CAH1397445.1"/>
    </source>
</evidence>
<evidence type="ECO:0000259" key="6">
    <source>
        <dbReference type="Pfam" id="PF05195"/>
    </source>
</evidence>
<dbReference type="SUPFAM" id="SSF53092">
    <property type="entry name" value="Creatinase/prolidase N-terminal domain"/>
    <property type="match status" value="1"/>
</dbReference>
<dbReference type="InterPro" id="IPR007865">
    <property type="entry name" value="Aminopep_P_N"/>
</dbReference>
<dbReference type="PANTHER" id="PTHR43226:SF1">
    <property type="entry name" value="XAA-PRO DIPEPTIDASE"/>
    <property type="match status" value="1"/>
</dbReference>
<dbReference type="InterPro" id="IPR036005">
    <property type="entry name" value="Creatinase/aminopeptidase-like"/>
</dbReference>
<dbReference type="Pfam" id="PF05195">
    <property type="entry name" value="AMP_N"/>
    <property type="match status" value="1"/>
</dbReference>
<protein>
    <submittedName>
        <fullName evidence="7">Uncharacterized protein</fullName>
    </submittedName>
</protein>
<proteinExistence type="predicted"/>
<keyword evidence="2" id="KW-0479">Metal-binding</keyword>
<sequence length="665" mass="76705">MRFVQFINILPESYQKERRKSVEQLLDSLDISLTNLKRQCCFTEIKHILFKENRNRLVAKIREKYANSMILLKGSDLLELPECLGTCFEQESCFYWAFGIEIPNLWGAIDVETETSYIIYNSYVGTHSSYTLKNPKKIKTKYGIDNVISIEEFLDEIVRFGRNIFMVSSNMDEKTLNGMSQDGVVKLLIKCGAWMCTTVLTPIIKECRMIKSFREQQVMAVATKLNSRAMDYVLRNLSPGVASYCAGDLFNLYIKSITNKIFEARPPSCLTGKSIFCLDEERSKFYSQDNLQSGDMCILDMGVALYNYKSNLITTAPINGVFSNSQAIIYNIVLTIRSDMLKELKPGIPFSHIAFVAQRTMVDQMIHNFILEGTTVEIMDTGICKIFSPNGIGHLLGIDFYDCDEETDFNSYKRGNIDQVVAKEGMIFALNSELYFNEVTIREWMDSSAGFHLQSRYLPGFFGLAARVQDVVLITSNSSQLLSDVSRTIEEIENTMSNDETINFNMPRRKPRLCVVKKEINKQSVRQIRSNLLVKKTKESKQQKLLKQLLDEYKNRFLQKPKRRLNKVMQEVYNYPFPLANMFDLTTIPLCPQRRRPNLIPFPGASSVFRKKLNYPKQGYGCPYFDWNESYVSCFLIRIIENCLNAEGIRAVIFDNDVYELYRKK</sequence>
<dbReference type="GO" id="GO:0030145">
    <property type="term" value="F:manganese ion binding"/>
    <property type="evidence" value="ECO:0007669"/>
    <property type="project" value="InterPro"/>
</dbReference>
<keyword evidence="4" id="KW-0464">Manganese</keyword>
<dbReference type="GO" id="GO:0070006">
    <property type="term" value="F:metalloaminopeptidase activity"/>
    <property type="evidence" value="ECO:0007669"/>
    <property type="project" value="InterPro"/>
</dbReference>
<gene>
    <name evidence="7" type="ORF">NEZAVI_LOCUS7267</name>
</gene>
<accession>A0A9P0H8M9</accession>
<keyword evidence="3" id="KW-0378">Hydrolase</keyword>
<dbReference type="Pfam" id="PF00557">
    <property type="entry name" value="Peptidase_M24"/>
    <property type="match status" value="1"/>
</dbReference>
<dbReference type="InterPro" id="IPR029149">
    <property type="entry name" value="Creatin/AminoP/Spt16_N"/>
</dbReference>
<dbReference type="OrthoDB" id="6624069at2759"/>
<comment type="cofactor">
    <cofactor evidence="1">
        <name>Mn(2+)</name>
        <dbReference type="ChEBI" id="CHEBI:29035"/>
    </cofactor>
</comment>
<name>A0A9P0H8M9_NEZVI</name>
<dbReference type="SUPFAM" id="SSF55920">
    <property type="entry name" value="Creatinase/aminopeptidase"/>
    <property type="match status" value="1"/>
</dbReference>
<dbReference type="PANTHER" id="PTHR43226">
    <property type="entry name" value="XAA-PRO AMINOPEPTIDASE 3"/>
    <property type="match status" value="1"/>
</dbReference>
<dbReference type="InterPro" id="IPR000994">
    <property type="entry name" value="Pept_M24"/>
</dbReference>
<reference evidence="7" key="1">
    <citation type="submission" date="2022-01" db="EMBL/GenBank/DDBJ databases">
        <authorList>
            <person name="King R."/>
        </authorList>
    </citation>
    <scope>NUCLEOTIDE SEQUENCE</scope>
</reference>
<dbReference type="InterPro" id="IPR052433">
    <property type="entry name" value="X-Pro_dipept-like"/>
</dbReference>
<evidence type="ECO:0000259" key="5">
    <source>
        <dbReference type="Pfam" id="PF00557"/>
    </source>
</evidence>
<evidence type="ECO:0000256" key="4">
    <source>
        <dbReference type="ARBA" id="ARBA00023211"/>
    </source>
</evidence>
<dbReference type="Proteomes" id="UP001152798">
    <property type="component" value="Chromosome 3"/>
</dbReference>
<organism evidence="7 8">
    <name type="scientific">Nezara viridula</name>
    <name type="common">Southern green stink bug</name>
    <name type="synonym">Cimex viridulus</name>
    <dbReference type="NCBI Taxonomy" id="85310"/>
    <lineage>
        <taxon>Eukaryota</taxon>
        <taxon>Metazoa</taxon>
        <taxon>Ecdysozoa</taxon>
        <taxon>Arthropoda</taxon>
        <taxon>Hexapoda</taxon>
        <taxon>Insecta</taxon>
        <taxon>Pterygota</taxon>
        <taxon>Neoptera</taxon>
        <taxon>Paraneoptera</taxon>
        <taxon>Hemiptera</taxon>
        <taxon>Heteroptera</taxon>
        <taxon>Panheteroptera</taxon>
        <taxon>Pentatomomorpha</taxon>
        <taxon>Pentatomoidea</taxon>
        <taxon>Pentatomidae</taxon>
        <taxon>Pentatominae</taxon>
        <taxon>Nezara</taxon>
    </lineage>
</organism>
<evidence type="ECO:0000256" key="1">
    <source>
        <dbReference type="ARBA" id="ARBA00001936"/>
    </source>
</evidence>
<evidence type="ECO:0000256" key="3">
    <source>
        <dbReference type="ARBA" id="ARBA00022801"/>
    </source>
</evidence>